<evidence type="ECO:0000256" key="6">
    <source>
        <dbReference type="ARBA" id="ARBA00023067"/>
    </source>
</evidence>
<evidence type="ECO:0000256" key="4">
    <source>
        <dbReference type="ARBA" id="ARBA00022618"/>
    </source>
</evidence>
<keyword evidence="5" id="KW-0498">Mitosis</keyword>
<sequence length="1147" mass="129215">MPARTVSDLEVLPQAIARIFDQAQSTAANHQKNFVALYKLQTDAATHTEPVQNGRSIKLVGEREFEDVMLDMLARVLPMKKGVTVADRIMKFVGGYVRFINEKAVEERKRKEMDEDEDTTASRFVTRVLKFLLKGCVAKDKVVRFRVVQCIADMILHLGEIDEDLYLSMRTSLLERIRDKEPPIRAQTVLALSKLAPSENIAELEEDETSIQELLLDTLTYDTSADVRRAALVNLQLNEETLPHILARTRDVDTTLRRLVYSTVLEQQCLPDTDAGIGIAHPRALSIAQRELIVRNGLGDREETVKAAAAKLVGTWVDVVRESAAKSEAGEDDGIQADLVAFLKLFDLMEGMQIAEDAISRVFEARVDIFDNVQFSDNYWTSLTPEKAFLARVFVDHCIVTKDDNRLESVLPVVTALAFRIQSAYNELLEYIQEEEEEQLLRAGMDDDDDAHEKREEQRMDREFVIAEMLKTAVNLDYADEIGRRKMFQLVRDMISQDALPEGLVARCLDVLRTLSPNERDLIRVVVEVVHELRDPTDPDDEPREINDGETDFGATPATVKTVRALPKPNAEMSPEERARADIVDLRCLSLCIGMLERVNGTFEENSTLEGILGELIVPAVKRKELIMREKGLVSLGLCCLIARRMALNSFQLFLGQVQSAPPVLKIHVLQIVFDILMVHESDFLAPGSANAERIVDFLLYQLENEESDKVQALLCMGISKLMLSGMIADDRMLRSLMLIYISPETLPNQELRQCLSYFFPVYSYSSPTNQRRMQKIFIPLYEQLVNVYRDWDGDEEMVSPAQVGLMFVDWTDPQKAAAVAKGVQGISADEAIHVDFASDIVRALFNKELEKDDMKGLCQMLGKLHIPEAVDDDKIRTLKLLTHNLRSRRPLRDTTSHNAFIKFDNTISKKFEKQLEDFSEDDYRQLEYLKELFEFLDEMKAEDGDEDEDVKIPQKTARKRRSESIATGSAASGLASDADDVPPSHARKASSKGKLKRRRLSLSDDESDEQTEATPPARVMPRRSVAEKTRKAVAVTLTPKKEMDSDFEDVTPMPSRQPKKRTSTAARKSAPRDPSPPISIHDTTEDEAPKRRKSAPARKSVPRPASPPISIHDSSDPEGDDAPSAHASFATNSSDEEEEEEVADIL</sequence>
<dbReference type="InterPro" id="IPR025977">
    <property type="entry name" value="Cnd3_C"/>
</dbReference>
<dbReference type="InterPro" id="IPR016024">
    <property type="entry name" value="ARM-type_fold"/>
</dbReference>
<feature type="domain" description="Nuclear condensin complex subunit 3 C-terminal" evidence="9">
    <location>
        <begin position="587"/>
        <end position="867"/>
    </location>
</feature>
<evidence type="ECO:0000256" key="5">
    <source>
        <dbReference type="ARBA" id="ARBA00022776"/>
    </source>
</evidence>
<dbReference type="RefSeq" id="XP_027613956.1">
    <property type="nucleotide sequence ID" value="XM_027758155.1"/>
</dbReference>
<dbReference type="PANTHER" id="PTHR14418:SF5">
    <property type="entry name" value="CONDENSIN COMPLEX SUBUNIT 3"/>
    <property type="match status" value="1"/>
</dbReference>
<evidence type="ECO:0000256" key="7">
    <source>
        <dbReference type="ARBA" id="ARBA00023306"/>
    </source>
</evidence>
<evidence type="ECO:0000313" key="11">
    <source>
        <dbReference type="Proteomes" id="UP000287166"/>
    </source>
</evidence>
<dbReference type="Pfam" id="PF12719">
    <property type="entry name" value="Cnd3"/>
    <property type="match status" value="1"/>
</dbReference>
<keyword evidence="7" id="KW-0131">Cell cycle</keyword>
<dbReference type="FunCoup" id="A0A401GLI2">
    <property type="interactions" value="276"/>
</dbReference>
<dbReference type="InterPro" id="IPR027165">
    <property type="entry name" value="CND3"/>
</dbReference>
<gene>
    <name evidence="10" type="ORF">SCP_0500870</name>
</gene>
<dbReference type="InterPro" id="IPR011989">
    <property type="entry name" value="ARM-like"/>
</dbReference>
<dbReference type="GO" id="GO:0007076">
    <property type="term" value="P:mitotic chromosome condensation"/>
    <property type="evidence" value="ECO:0007669"/>
    <property type="project" value="InterPro"/>
</dbReference>
<dbReference type="GeneID" id="38779960"/>
<dbReference type="GO" id="GO:0000796">
    <property type="term" value="C:condensin complex"/>
    <property type="evidence" value="ECO:0007669"/>
    <property type="project" value="InterPro"/>
</dbReference>
<dbReference type="GO" id="GO:0051301">
    <property type="term" value="P:cell division"/>
    <property type="evidence" value="ECO:0007669"/>
    <property type="project" value="UniProtKB-KW"/>
</dbReference>
<keyword evidence="3" id="KW-0158">Chromosome</keyword>
<dbReference type="OrthoDB" id="27187at2759"/>
<name>A0A401GLI2_9APHY</name>
<keyword evidence="11" id="KW-1185">Reference proteome</keyword>
<comment type="subcellular location">
    <subcellularLocation>
        <location evidence="1">Chromosome</location>
    </subcellularLocation>
</comment>
<evidence type="ECO:0000313" key="10">
    <source>
        <dbReference type="EMBL" id="GBE83043.1"/>
    </source>
</evidence>
<evidence type="ECO:0000256" key="2">
    <source>
        <dbReference type="ARBA" id="ARBA00006533"/>
    </source>
</evidence>
<dbReference type="Gene3D" id="1.25.10.10">
    <property type="entry name" value="Leucine-rich Repeat Variant"/>
    <property type="match status" value="1"/>
</dbReference>
<proteinExistence type="inferred from homology"/>
<protein>
    <submittedName>
        <fullName evidence="10">Condensin complex subunit 3</fullName>
    </submittedName>
</protein>
<evidence type="ECO:0000256" key="1">
    <source>
        <dbReference type="ARBA" id="ARBA00004286"/>
    </source>
</evidence>
<feature type="compositionally biased region" description="Acidic residues" evidence="8">
    <location>
        <begin position="1135"/>
        <end position="1147"/>
    </location>
</feature>
<organism evidence="10 11">
    <name type="scientific">Sparassis crispa</name>
    <dbReference type="NCBI Taxonomy" id="139825"/>
    <lineage>
        <taxon>Eukaryota</taxon>
        <taxon>Fungi</taxon>
        <taxon>Dikarya</taxon>
        <taxon>Basidiomycota</taxon>
        <taxon>Agaricomycotina</taxon>
        <taxon>Agaricomycetes</taxon>
        <taxon>Polyporales</taxon>
        <taxon>Sparassidaceae</taxon>
        <taxon>Sparassis</taxon>
    </lineage>
</organism>
<evidence type="ECO:0000259" key="9">
    <source>
        <dbReference type="Pfam" id="PF12719"/>
    </source>
</evidence>
<reference evidence="10 11" key="1">
    <citation type="journal article" date="2018" name="Sci. Rep.">
        <title>Genome sequence of the cauliflower mushroom Sparassis crispa (Hanabiratake) and its association with beneficial usage.</title>
        <authorList>
            <person name="Kiyama R."/>
            <person name="Furutani Y."/>
            <person name="Kawaguchi K."/>
            <person name="Nakanishi T."/>
        </authorList>
    </citation>
    <scope>NUCLEOTIDE SEQUENCE [LARGE SCALE GENOMIC DNA]</scope>
</reference>
<keyword evidence="4" id="KW-0132">Cell division</keyword>
<evidence type="ECO:0000256" key="8">
    <source>
        <dbReference type="SAM" id="MobiDB-lite"/>
    </source>
</evidence>
<feature type="compositionally biased region" description="Basic residues" evidence="8">
    <location>
        <begin position="986"/>
        <end position="1001"/>
    </location>
</feature>
<keyword evidence="6" id="KW-0226">DNA condensation</keyword>
<dbReference type="STRING" id="139825.A0A401GLI2"/>
<accession>A0A401GLI2</accession>
<feature type="region of interest" description="Disordered" evidence="8">
    <location>
        <begin position="944"/>
        <end position="1147"/>
    </location>
</feature>
<evidence type="ECO:0000256" key="3">
    <source>
        <dbReference type="ARBA" id="ARBA00022454"/>
    </source>
</evidence>
<dbReference type="AlphaFoldDB" id="A0A401GLI2"/>
<feature type="compositionally biased region" description="Low complexity" evidence="8">
    <location>
        <begin position="967"/>
        <end position="977"/>
    </location>
</feature>
<dbReference type="Proteomes" id="UP000287166">
    <property type="component" value="Unassembled WGS sequence"/>
</dbReference>
<dbReference type="InParanoid" id="A0A401GLI2"/>
<comment type="similarity">
    <text evidence="2">Belongs to the CND3 (condensin subunit 3) family.</text>
</comment>
<dbReference type="SUPFAM" id="SSF48371">
    <property type="entry name" value="ARM repeat"/>
    <property type="match status" value="1"/>
</dbReference>
<comment type="caution">
    <text evidence="10">The sequence shown here is derived from an EMBL/GenBank/DDBJ whole genome shotgun (WGS) entry which is preliminary data.</text>
</comment>
<dbReference type="PANTHER" id="PTHR14418">
    <property type="entry name" value="CONDENSIN COMPLEX SUBUNIT 3-RELATED"/>
    <property type="match status" value="1"/>
</dbReference>
<dbReference type="EMBL" id="BFAD01000005">
    <property type="protein sequence ID" value="GBE83043.1"/>
    <property type="molecule type" value="Genomic_DNA"/>
</dbReference>
<dbReference type="GO" id="GO:0000793">
    <property type="term" value="C:condensed chromosome"/>
    <property type="evidence" value="ECO:0007669"/>
    <property type="project" value="TreeGrafter"/>
</dbReference>